<evidence type="ECO:0000313" key="2">
    <source>
        <dbReference type="Proteomes" id="UP000255193"/>
    </source>
</evidence>
<accession>A0A378Q2L5</accession>
<dbReference type="AlphaFoldDB" id="A0A378Q2L5"/>
<name>A0A378Q2L5_9GAMM</name>
<dbReference type="Proteomes" id="UP000255193">
    <property type="component" value="Unassembled WGS sequence"/>
</dbReference>
<sequence length="87" mass="10138">MMTTAQFYNEADTRRLLIDPQLARKGWTKGHNYLVEYQITDGKITVKGKKTQRDKPLRADHVLYTDHMSQMLAVIEAKHTFDFLPSL</sequence>
<gene>
    <name evidence="1" type="ORF">NCTC11091_00826</name>
</gene>
<dbReference type="EMBL" id="UGQA01000001">
    <property type="protein sequence ID" value="STY95041.1"/>
    <property type="molecule type" value="Genomic_DNA"/>
</dbReference>
<protein>
    <submittedName>
        <fullName evidence="1">Uncharacterized protein</fullName>
    </submittedName>
</protein>
<reference evidence="1 2" key="1">
    <citation type="submission" date="2018-06" db="EMBL/GenBank/DDBJ databases">
        <authorList>
            <consortium name="Pathogen Informatics"/>
            <person name="Doyle S."/>
        </authorList>
    </citation>
    <scope>NUCLEOTIDE SEQUENCE [LARGE SCALE GENOMIC DNA]</scope>
    <source>
        <strain evidence="1 2">NCTC11091</strain>
    </source>
</reference>
<evidence type="ECO:0000313" key="1">
    <source>
        <dbReference type="EMBL" id="STY95041.1"/>
    </source>
</evidence>
<dbReference type="Gene3D" id="3.90.1570.30">
    <property type="match status" value="1"/>
</dbReference>
<organism evidence="1 2">
    <name type="scientific">Faucicola atlantae</name>
    <dbReference type="NCBI Taxonomy" id="34059"/>
    <lineage>
        <taxon>Bacteria</taxon>
        <taxon>Pseudomonadati</taxon>
        <taxon>Pseudomonadota</taxon>
        <taxon>Gammaproteobacteria</taxon>
        <taxon>Moraxellales</taxon>
        <taxon>Moraxellaceae</taxon>
        <taxon>Faucicola</taxon>
    </lineage>
</organism>
<proteinExistence type="predicted"/>
<dbReference type="RefSeq" id="WP_067056399.1">
    <property type="nucleotide sequence ID" value="NZ_UGQA01000001.1"/>
</dbReference>